<protein>
    <submittedName>
        <fullName evidence="6">E3 ubiquitin-protein ligase SDIR1 like protein</fullName>
    </submittedName>
</protein>
<reference evidence="6" key="2">
    <citation type="submission" date="2020-06" db="EMBL/GenBank/DDBJ databases">
        <authorList>
            <person name="Sheffer M."/>
        </authorList>
    </citation>
    <scope>NUCLEOTIDE SEQUENCE</scope>
</reference>
<dbReference type="Proteomes" id="UP000807504">
    <property type="component" value="Unassembled WGS sequence"/>
</dbReference>
<gene>
    <name evidence="6" type="ORF">HNY73_017076</name>
</gene>
<dbReference type="PANTHER" id="PTHR47035">
    <property type="entry name" value="OS11G0150450 PROTEIN"/>
    <property type="match status" value="1"/>
</dbReference>
<keyword evidence="7" id="KW-1185">Reference proteome</keyword>
<feature type="compositionally biased region" description="Low complexity" evidence="4">
    <location>
        <begin position="206"/>
        <end position="215"/>
    </location>
</feature>
<dbReference type="InterPro" id="IPR001841">
    <property type="entry name" value="Znf_RING"/>
</dbReference>
<sequence length="259" mass="29639">MGRVRKQPVKPIVVSKDSPPKRKRGRPCKKKLAPPCQAKEKVAKCCVCLDTTRCRKMKSLGEFLNMENIPDYLGFPKRNSTGKRKREKEDEKLDPSIINEKPVVKKKRFKEETNRCSTDTFKCPVCLDTVCCLIMKSLPCAHVFHEICIDRWLEKSFRCPVCRWPTTAETNDSPLIYATSSWESSRSYEADSESEERDDEFESEHSSLQSEVSSTHSDDSSLHSSDDEDSSLHSDDSSLHSSSDESEEWTDEDELNESE</sequence>
<feature type="compositionally biased region" description="Basic residues" evidence="4">
    <location>
        <begin position="21"/>
        <end position="32"/>
    </location>
</feature>
<dbReference type="InterPro" id="IPR013083">
    <property type="entry name" value="Znf_RING/FYVE/PHD"/>
</dbReference>
<name>A0A8T0ELR9_ARGBR</name>
<organism evidence="6 7">
    <name type="scientific">Argiope bruennichi</name>
    <name type="common">Wasp spider</name>
    <name type="synonym">Aranea bruennichi</name>
    <dbReference type="NCBI Taxonomy" id="94029"/>
    <lineage>
        <taxon>Eukaryota</taxon>
        <taxon>Metazoa</taxon>
        <taxon>Ecdysozoa</taxon>
        <taxon>Arthropoda</taxon>
        <taxon>Chelicerata</taxon>
        <taxon>Arachnida</taxon>
        <taxon>Araneae</taxon>
        <taxon>Araneomorphae</taxon>
        <taxon>Entelegynae</taxon>
        <taxon>Araneoidea</taxon>
        <taxon>Araneidae</taxon>
        <taxon>Argiope</taxon>
    </lineage>
</organism>
<feature type="region of interest" description="Disordered" evidence="4">
    <location>
        <begin position="1"/>
        <end position="33"/>
    </location>
</feature>
<dbReference type="PROSITE" id="PS50089">
    <property type="entry name" value="ZF_RING_2"/>
    <property type="match status" value="1"/>
</dbReference>
<evidence type="ECO:0000259" key="5">
    <source>
        <dbReference type="PROSITE" id="PS50089"/>
    </source>
</evidence>
<dbReference type="Gene3D" id="3.30.40.10">
    <property type="entry name" value="Zinc/RING finger domain, C3HC4 (zinc finger)"/>
    <property type="match status" value="1"/>
</dbReference>
<dbReference type="Pfam" id="PF13639">
    <property type="entry name" value="zf-RING_2"/>
    <property type="match status" value="1"/>
</dbReference>
<accession>A0A8T0ELR9</accession>
<dbReference type="GO" id="GO:0008270">
    <property type="term" value="F:zinc ion binding"/>
    <property type="evidence" value="ECO:0007669"/>
    <property type="project" value="UniProtKB-KW"/>
</dbReference>
<keyword evidence="1 3" id="KW-0479">Metal-binding</keyword>
<keyword evidence="1 3" id="KW-0863">Zinc-finger</keyword>
<feature type="region of interest" description="Disordered" evidence="4">
    <location>
        <begin position="186"/>
        <end position="259"/>
    </location>
</feature>
<evidence type="ECO:0000256" key="4">
    <source>
        <dbReference type="SAM" id="MobiDB-lite"/>
    </source>
</evidence>
<feature type="compositionally biased region" description="Acidic residues" evidence="4">
    <location>
        <begin position="244"/>
        <end position="259"/>
    </location>
</feature>
<evidence type="ECO:0000313" key="6">
    <source>
        <dbReference type="EMBL" id="KAF8774538.1"/>
    </source>
</evidence>
<dbReference type="AlphaFoldDB" id="A0A8T0ELR9"/>
<dbReference type="InterPro" id="IPR053070">
    <property type="entry name" value="RING-type_E3_ubiquitin-ligase"/>
</dbReference>
<dbReference type="SMART" id="SM00184">
    <property type="entry name" value="RING"/>
    <property type="match status" value="1"/>
</dbReference>
<dbReference type="PANTHER" id="PTHR47035:SF3">
    <property type="entry name" value="OS11G0150450 PROTEIN"/>
    <property type="match status" value="1"/>
</dbReference>
<reference evidence="6" key="1">
    <citation type="journal article" date="2020" name="bioRxiv">
        <title>Chromosome-level reference genome of the European wasp spider Argiope bruennichi: a resource for studies on range expansion and evolutionary adaptation.</title>
        <authorList>
            <person name="Sheffer M.M."/>
            <person name="Hoppe A."/>
            <person name="Krehenwinkel H."/>
            <person name="Uhl G."/>
            <person name="Kuss A.W."/>
            <person name="Jensen L."/>
            <person name="Jensen C."/>
            <person name="Gillespie R.G."/>
            <person name="Hoff K.J."/>
            <person name="Prost S."/>
        </authorList>
    </citation>
    <scope>NUCLEOTIDE SEQUENCE</scope>
</reference>
<evidence type="ECO:0000313" key="7">
    <source>
        <dbReference type="Proteomes" id="UP000807504"/>
    </source>
</evidence>
<evidence type="ECO:0000256" key="2">
    <source>
        <dbReference type="ARBA" id="ARBA00022833"/>
    </source>
</evidence>
<keyword evidence="2" id="KW-0862">Zinc</keyword>
<evidence type="ECO:0000256" key="3">
    <source>
        <dbReference type="PROSITE-ProRule" id="PRU00175"/>
    </source>
</evidence>
<feature type="compositionally biased region" description="Acidic residues" evidence="4">
    <location>
        <begin position="190"/>
        <end position="202"/>
    </location>
</feature>
<dbReference type="SUPFAM" id="SSF57850">
    <property type="entry name" value="RING/U-box"/>
    <property type="match status" value="1"/>
</dbReference>
<evidence type="ECO:0000256" key="1">
    <source>
        <dbReference type="ARBA" id="ARBA00022771"/>
    </source>
</evidence>
<feature type="domain" description="RING-type" evidence="5">
    <location>
        <begin position="123"/>
        <end position="163"/>
    </location>
</feature>
<comment type="caution">
    <text evidence="6">The sequence shown here is derived from an EMBL/GenBank/DDBJ whole genome shotgun (WGS) entry which is preliminary data.</text>
</comment>
<proteinExistence type="predicted"/>
<feature type="compositionally biased region" description="Basic and acidic residues" evidence="4">
    <location>
        <begin position="216"/>
        <end position="238"/>
    </location>
</feature>
<dbReference type="EMBL" id="JABXBU010002227">
    <property type="protein sequence ID" value="KAF8774538.1"/>
    <property type="molecule type" value="Genomic_DNA"/>
</dbReference>